<accession>A0A0B1SPL1</accession>
<dbReference type="OrthoDB" id="196103at2759"/>
<evidence type="ECO:0000256" key="4">
    <source>
        <dbReference type="ARBA" id="ARBA00022989"/>
    </source>
</evidence>
<feature type="transmembrane region" description="Helical" evidence="6">
    <location>
        <begin position="54"/>
        <end position="75"/>
    </location>
</feature>
<keyword evidence="8" id="KW-1185">Reference proteome</keyword>
<dbReference type="Pfam" id="PF05978">
    <property type="entry name" value="UNC-93"/>
    <property type="match status" value="1"/>
</dbReference>
<dbReference type="Proteomes" id="UP000053660">
    <property type="component" value="Unassembled WGS sequence"/>
</dbReference>
<dbReference type="InterPro" id="IPR036259">
    <property type="entry name" value="MFS_trans_sf"/>
</dbReference>
<keyword evidence="4 6" id="KW-1133">Transmembrane helix</keyword>
<evidence type="ECO:0000256" key="3">
    <source>
        <dbReference type="ARBA" id="ARBA00022692"/>
    </source>
</evidence>
<evidence type="ECO:0008006" key="9">
    <source>
        <dbReference type="Google" id="ProtNLM"/>
    </source>
</evidence>
<feature type="transmembrane region" description="Helical" evidence="6">
    <location>
        <begin position="82"/>
        <end position="99"/>
    </location>
</feature>
<organism evidence="7 8">
    <name type="scientific">Oesophagostomum dentatum</name>
    <name type="common">Nodular worm</name>
    <dbReference type="NCBI Taxonomy" id="61180"/>
    <lineage>
        <taxon>Eukaryota</taxon>
        <taxon>Metazoa</taxon>
        <taxon>Ecdysozoa</taxon>
        <taxon>Nematoda</taxon>
        <taxon>Chromadorea</taxon>
        <taxon>Rhabditida</taxon>
        <taxon>Rhabditina</taxon>
        <taxon>Rhabditomorpha</taxon>
        <taxon>Strongyloidea</taxon>
        <taxon>Strongylidae</taxon>
        <taxon>Oesophagostomum</taxon>
    </lineage>
</organism>
<proteinExistence type="inferred from homology"/>
<dbReference type="GO" id="GO:0016020">
    <property type="term" value="C:membrane"/>
    <property type="evidence" value="ECO:0007669"/>
    <property type="project" value="UniProtKB-SubCell"/>
</dbReference>
<dbReference type="AlphaFoldDB" id="A0A0B1SPL1"/>
<comment type="subcellular location">
    <subcellularLocation>
        <location evidence="1">Membrane</location>
        <topology evidence="1">Multi-pass membrane protein</topology>
    </subcellularLocation>
</comment>
<feature type="transmembrane region" description="Helical" evidence="6">
    <location>
        <begin position="143"/>
        <end position="165"/>
    </location>
</feature>
<evidence type="ECO:0000313" key="7">
    <source>
        <dbReference type="EMBL" id="KHJ85831.1"/>
    </source>
</evidence>
<name>A0A0B1SPL1_OESDE</name>
<feature type="non-terminal residue" evidence="7">
    <location>
        <position position="174"/>
    </location>
</feature>
<dbReference type="InterPro" id="IPR051617">
    <property type="entry name" value="UNC-93-like_regulator"/>
</dbReference>
<evidence type="ECO:0000256" key="6">
    <source>
        <dbReference type="SAM" id="Phobius"/>
    </source>
</evidence>
<keyword evidence="3 6" id="KW-0812">Transmembrane</keyword>
<keyword evidence="5 6" id="KW-0472">Membrane</keyword>
<evidence type="ECO:0000256" key="2">
    <source>
        <dbReference type="ARBA" id="ARBA00009172"/>
    </source>
</evidence>
<dbReference type="InterPro" id="IPR010291">
    <property type="entry name" value="Ion_channel_UNC-93"/>
</dbReference>
<feature type="transmembrane region" description="Helical" evidence="6">
    <location>
        <begin position="105"/>
        <end position="122"/>
    </location>
</feature>
<sequence length="174" mass="19679">MNKAWWYELLCVTCMCVATTLLMTGYDTQSFIVESVLHSVHMREPKRMDKHAGYYGQAVLYAAYTTSTLFAPWLSYRIGSKWSLVVGSTLFTVYLANFFLLNSYYFYISQALMGIGFAIYYCGQGAYISEHSNRSTITRNSMLIGTIGNCSMIIGGIALCIVFYLQEQRGEIVT</sequence>
<dbReference type="Gene3D" id="1.20.1250.20">
    <property type="entry name" value="MFS general substrate transporter like domains"/>
    <property type="match status" value="1"/>
</dbReference>
<dbReference type="PANTHER" id="PTHR23294:SF18">
    <property type="entry name" value="UNC93-LIKE PROTEIN MFSD11"/>
    <property type="match status" value="1"/>
</dbReference>
<comment type="similarity">
    <text evidence="2">Belongs to the unc-93 family.</text>
</comment>
<evidence type="ECO:0000313" key="8">
    <source>
        <dbReference type="Proteomes" id="UP000053660"/>
    </source>
</evidence>
<gene>
    <name evidence="7" type="ORF">OESDEN_14433</name>
</gene>
<evidence type="ECO:0000256" key="1">
    <source>
        <dbReference type="ARBA" id="ARBA00004141"/>
    </source>
</evidence>
<dbReference type="PANTHER" id="PTHR23294">
    <property type="entry name" value="ET TRANSLATION PRODUCT-RELATED"/>
    <property type="match status" value="1"/>
</dbReference>
<protein>
    <recommendedName>
        <fullName evidence="9">Major facilitator superfamily (MFS) profile domain-containing protein</fullName>
    </recommendedName>
</protein>
<dbReference type="SUPFAM" id="SSF103473">
    <property type="entry name" value="MFS general substrate transporter"/>
    <property type="match status" value="1"/>
</dbReference>
<dbReference type="EMBL" id="KN562450">
    <property type="protein sequence ID" value="KHJ85831.1"/>
    <property type="molecule type" value="Genomic_DNA"/>
</dbReference>
<reference evidence="7 8" key="1">
    <citation type="submission" date="2014-03" db="EMBL/GenBank/DDBJ databases">
        <title>Draft genome of the hookworm Oesophagostomum dentatum.</title>
        <authorList>
            <person name="Mitreva M."/>
        </authorList>
    </citation>
    <scope>NUCLEOTIDE SEQUENCE [LARGE SCALE GENOMIC DNA]</scope>
    <source>
        <strain evidence="7 8">OD-Hann</strain>
    </source>
</reference>
<evidence type="ECO:0000256" key="5">
    <source>
        <dbReference type="ARBA" id="ARBA00023136"/>
    </source>
</evidence>